<dbReference type="EMBL" id="GBXM01084438">
    <property type="protein sequence ID" value="JAH24139.1"/>
    <property type="molecule type" value="Transcribed_RNA"/>
</dbReference>
<proteinExistence type="predicted"/>
<dbReference type="AlphaFoldDB" id="A0A0E9R4T8"/>
<evidence type="ECO:0000313" key="1">
    <source>
        <dbReference type="EMBL" id="JAH24139.1"/>
    </source>
</evidence>
<name>A0A0E9R4T8_ANGAN</name>
<accession>A0A0E9R4T8</accession>
<reference evidence="1" key="2">
    <citation type="journal article" date="2015" name="Fish Shellfish Immunol.">
        <title>Early steps in the European eel (Anguilla anguilla)-Vibrio vulnificus interaction in the gills: Role of the RtxA13 toxin.</title>
        <authorList>
            <person name="Callol A."/>
            <person name="Pajuelo D."/>
            <person name="Ebbesson L."/>
            <person name="Teles M."/>
            <person name="MacKenzie S."/>
            <person name="Amaro C."/>
        </authorList>
    </citation>
    <scope>NUCLEOTIDE SEQUENCE</scope>
</reference>
<reference evidence="1" key="1">
    <citation type="submission" date="2014-11" db="EMBL/GenBank/DDBJ databases">
        <authorList>
            <person name="Amaro Gonzalez C."/>
        </authorList>
    </citation>
    <scope>NUCLEOTIDE SEQUENCE</scope>
</reference>
<dbReference type="EMBL" id="GBXM01062969">
    <property type="protein sequence ID" value="JAH45608.1"/>
    <property type="molecule type" value="Transcribed_RNA"/>
</dbReference>
<sequence length="40" mass="4680">MYSHLRIHISLKREMETVKETWIAVLGGQRALSVLELRVD</sequence>
<protein>
    <submittedName>
        <fullName evidence="1">Uncharacterized protein</fullName>
    </submittedName>
</protein>
<organism evidence="1">
    <name type="scientific">Anguilla anguilla</name>
    <name type="common">European freshwater eel</name>
    <name type="synonym">Muraena anguilla</name>
    <dbReference type="NCBI Taxonomy" id="7936"/>
    <lineage>
        <taxon>Eukaryota</taxon>
        <taxon>Metazoa</taxon>
        <taxon>Chordata</taxon>
        <taxon>Craniata</taxon>
        <taxon>Vertebrata</taxon>
        <taxon>Euteleostomi</taxon>
        <taxon>Actinopterygii</taxon>
        <taxon>Neopterygii</taxon>
        <taxon>Teleostei</taxon>
        <taxon>Anguilliformes</taxon>
        <taxon>Anguillidae</taxon>
        <taxon>Anguilla</taxon>
    </lineage>
</organism>